<gene>
    <name evidence="1" type="ORF">Tci_889707</name>
</gene>
<accession>A0A699U932</accession>
<organism evidence="1">
    <name type="scientific">Tanacetum cinerariifolium</name>
    <name type="common">Dalmatian daisy</name>
    <name type="synonym">Chrysanthemum cinerariifolium</name>
    <dbReference type="NCBI Taxonomy" id="118510"/>
    <lineage>
        <taxon>Eukaryota</taxon>
        <taxon>Viridiplantae</taxon>
        <taxon>Streptophyta</taxon>
        <taxon>Embryophyta</taxon>
        <taxon>Tracheophyta</taxon>
        <taxon>Spermatophyta</taxon>
        <taxon>Magnoliopsida</taxon>
        <taxon>eudicotyledons</taxon>
        <taxon>Gunneridae</taxon>
        <taxon>Pentapetalae</taxon>
        <taxon>asterids</taxon>
        <taxon>campanulids</taxon>
        <taxon>Asterales</taxon>
        <taxon>Asteraceae</taxon>
        <taxon>Asteroideae</taxon>
        <taxon>Anthemideae</taxon>
        <taxon>Anthemidinae</taxon>
        <taxon>Tanacetum</taxon>
    </lineage>
</organism>
<sequence>YDQGVKKVKCLEITNRNLVRKIDCLTSDNIASEVSALVLTADNLPLETQDNPSCIREIAKCLELEAEIGPNVGDSATQTLETEITQLKDYITSLNIQLNAYKIEKTLS</sequence>
<comment type="caution">
    <text evidence="1">The sequence shown here is derived from an EMBL/GenBank/DDBJ whole genome shotgun (WGS) entry which is preliminary data.</text>
</comment>
<dbReference type="EMBL" id="BKCJ011302447">
    <property type="protein sequence ID" value="GFD17738.1"/>
    <property type="molecule type" value="Genomic_DNA"/>
</dbReference>
<name>A0A699U932_TANCI</name>
<feature type="non-terminal residue" evidence="1">
    <location>
        <position position="1"/>
    </location>
</feature>
<evidence type="ECO:0000313" key="1">
    <source>
        <dbReference type="EMBL" id="GFD17738.1"/>
    </source>
</evidence>
<reference evidence="1" key="1">
    <citation type="journal article" date="2019" name="Sci. Rep.">
        <title>Draft genome of Tanacetum cinerariifolium, the natural source of mosquito coil.</title>
        <authorList>
            <person name="Yamashiro T."/>
            <person name="Shiraishi A."/>
            <person name="Satake H."/>
            <person name="Nakayama K."/>
        </authorList>
    </citation>
    <scope>NUCLEOTIDE SEQUENCE</scope>
</reference>
<protein>
    <submittedName>
        <fullName evidence="1">Uncharacterized protein</fullName>
    </submittedName>
</protein>
<dbReference type="AlphaFoldDB" id="A0A699U932"/>
<proteinExistence type="predicted"/>